<evidence type="ECO:0000256" key="11">
    <source>
        <dbReference type="ARBA" id="ARBA00048048"/>
    </source>
</evidence>
<evidence type="ECO:0000256" key="5">
    <source>
        <dbReference type="ARBA" id="ARBA00022989"/>
    </source>
</evidence>
<evidence type="ECO:0000313" key="17">
    <source>
        <dbReference type="Proteomes" id="UP000005220"/>
    </source>
</evidence>
<feature type="transmembrane region" description="Helical" evidence="13">
    <location>
        <begin position="346"/>
        <end position="367"/>
    </location>
</feature>
<keyword evidence="13" id="KW-0808">Transferase</keyword>
<dbReference type="KEGG" id="kaf:KAFR_0C05960"/>
<name>H2AT87_KAZAF</name>
<evidence type="ECO:0000256" key="13">
    <source>
        <dbReference type="RuleBase" id="RU079119"/>
    </source>
</evidence>
<dbReference type="OrthoDB" id="6781668at2759"/>
<dbReference type="AlphaFoldDB" id="H2AT87"/>
<feature type="transmembrane region" description="Helical" evidence="13">
    <location>
        <begin position="309"/>
        <end position="326"/>
    </location>
</feature>
<dbReference type="InterPro" id="IPR036770">
    <property type="entry name" value="Ankyrin_rpt-contain_sf"/>
</dbReference>
<dbReference type="GO" id="GO:0016020">
    <property type="term" value="C:membrane"/>
    <property type="evidence" value="ECO:0007669"/>
    <property type="project" value="UniProtKB-SubCell"/>
</dbReference>
<keyword evidence="8" id="KW-0564">Palmitate</keyword>
<comment type="caution">
    <text evidence="13">Lacks conserved residue(s) required for the propagation of feature annotation.</text>
</comment>
<reference evidence="16 17" key="1">
    <citation type="journal article" date="2011" name="Proc. Natl. Acad. Sci. U.S.A.">
        <title>Evolutionary erosion of yeast sex chromosomes by mating-type switching accidents.</title>
        <authorList>
            <person name="Gordon J.L."/>
            <person name="Armisen D."/>
            <person name="Proux-Wera E."/>
            <person name="Oheigeartaigh S.S."/>
            <person name="Byrne K.P."/>
            <person name="Wolfe K.H."/>
        </authorList>
    </citation>
    <scope>NUCLEOTIDE SEQUENCE [LARGE SCALE GENOMIC DNA]</scope>
    <source>
        <strain evidence="17">ATCC 22294 / BCRC 22015 / CBS 2517 / CECT 1963 / NBRC 1671 / NRRL Y-8276</strain>
    </source>
</reference>
<evidence type="ECO:0000256" key="2">
    <source>
        <dbReference type="ARBA" id="ARBA00010104"/>
    </source>
</evidence>
<comment type="similarity">
    <text evidence="2">Belongs to the DHHC palmitoyltransferase family. AKR/ZDHHC17 subfamily.</text>
</comment>
<evidence type="ECO:0000256" key="8">
    <source>
        <dbReference type="ARBA" id="ARBA00023139"/>
    </source>
</evidence>
<keyword evidence="4" id="KW-0677">Repeat</keyword>
<evidence type="ECO:0000256" key="3">
    <source>
        <dbReference type="ARBA" id="ARBA00022692"/>
    </source>
</evidence>
<keyword evidence="3 13" id="KW-0812">Transmembrane</keyword>
<evidence type="ECO:0000256" key="4">
    <source>
        <dbReference type="ARBA" id="ARBA00022737"/>
    </source>
</evidence>
<dbReference type="Gene3D" id="1.25.40.20">
    <property type="entry name" value="Ankyrin repeat-containing domain"/>
    <property type="match status" value="2"/>
</dbReference>
<feature type="repeat" description="ANK" evidence="12">
    <location>
        <begin position="104"/>
        <end position="136"/>
    </location>
</feature>
<feature type="transmembrane region" description="Helical" evidence="13">
    <location>
        <begin position="379"/>
        <end position="400"/>
    </location>
</feature>
<dbReference type="SMART" id="SM00248">
    <property type="entry name" value="ANK"/>
    <property type="match status" value="6"/>
</dbReference>
<dbReference type="Pfam" id="PF01529">
    <property type="entry name" value="DHHC"/>
    <property type="match status" value="1"/>
</dbReference>
<dbReference type="PANTHER" id="PTHR24161:SF85">
    <property type="entry name" value="PALMITOYLTRANSFERASE HIP14"/>
    <property type="match status" value="1"/>
</dbReference>
<dbReference type="PROSITE" id="PS50088">
    <property type="entry name" value="ANK_REPEAT"/>
    <property type="match status" value="3"/>
</dbReference>
<evidence type="ECO:0000256" key="14">
    <source>
        <dbReference type="SAM" id="MobiDB-lite"/>
    </source>
</evidence>
<comment type="domain">
    <text evidence="13">The DHHC domain is required for palmitoyltransferase activity.</text>
</comment>
<dbReference type="GeneID" id="13885505"/>
<protein>
    <recommendedName>
        <fullName evidence="13">Palmitoyltransferase</fullName>
        <ecNumber evidence="13">2.3.1.225</ecNumber>
    </recommendedName>
</protein>
<keyword evidence="10 13" id="KW-0012">Acyltransferase</keyword>
<feature type="transmembrane region" description="Helical" evidence="13">
    <location>
        <begin position="286"/>
        <end position="303"/>
    </location>
</feature>
<proteinExistence type="inferred from homology"/>
<dbReference type="InParanoid" id="H2AT87"/>
<dbReference type="Proteomes" id="UP000005220">
    <property type="component" value="Chromosome 3"/>
</dbReference>
<evidence type="ECO:0000259" key="15">
    <source>
        <dbReference type="Pfam" id="PF01529"/>
    </source>
</evidence>
<keyword evidence="7 13" id="KW-0472">Membrane</keyword>
<dbReference type="PROSITE" id="PS50216">
    <property type="entry name" value="DHHC"/>
    <property type="match status" value="1"/>
</dbReference>
<evidence type="ECO:0000256" key="7">
    <source>
        <dbReference type="ARBA" id="ARBA00023136"/>
    </source>
</evidence>
<dbReference type="SUPFAM" id="SSF48403">
    <property type="entry name" value="Ankyrin repeat"/>
    <property type="match status" value="1"/>
</dbReference>
<gene>
    <name evidence="16" type="primary">KAFR0C05960</name>
    <name evidence="16" type="ORF">KAFR_0C05960</name>
</gene>
<feature type="repeat" description="ANK" evidence="12">
    <location>
        <begin position="175"/>
        <end position="207"/>
    </location>
</feature>
<feature type="transmembrane region" description="Helical" evidence="13">
    <location>
        <begin position="529"/>
        <end position="555"/>
    </location>
</feature>
<feature type="repeat" description="ANK" evidence="12">
    <location>
        <begin position="70"/>
        <end position="102"/>
    </location>
</feature>
<dbReference type="Pfam" id="PF12796">
    <property type="entry name" value="Ank_2"/>
    <property type="match status" value="2"/>
</dbReference>
<comment type="subcellular location">
    <subcellularLocation>
        <location evidence="1">Membrane</location>
        <topology evidence="1">Multi-pass membrane protein</topology>
    </subcellularLocation>
</comment>
<dbReference type="GO" id="GO:0019706">
    <property type="term" value="F:protein-cysteine S-palmitoyltransferase activity"/>
    <property type="evidence" value="ECO:0007669"/>
    <property type="project" value="UniProtKB-EC"/>
</dbReference>
<keyword evidence="9" id="KW-0449">Lipoprotein</keyword>
<dbReference type="RefSeq" id="XP_003956722.1">
    <property type="nucleotide sequence ID" value="XM_003956673.1"/>
</dbReference>
<feature type="transmembrane region" description="Helical" evidence="13">
    <location>
        <begin position="477"/>
        <end position="500"/>
    </location>
</feature>
<feature type="region of interest" description="Disordered" evidence="14">
    <location>
        <begin position="1"/>
        <end position="24"/>
    </location>
</feature>
<dbReference type="PROSITE" id="PS50297">
    <property type="entry name" value="ANK_REP_REGION"/>
    <property type="match status" value="3"/>
</dbReference>
<keyword evidence="6 12" id="KW-0040">ANK repeat</keyword>
<sequence>MVKIESFTSLKGGSMPDNSDNDCSVPQIGEYSNKYMEEYASACSSGNLPAVQQLIEGGKINIKEDYDEKNHITGLHWAASNNKLLVVDYLIRKGADVNIKDHNTGSTPIQWAARYGYVYIVAFLSKNGAKLDACDFNGSNLLHTAVISSNVMMVLYVLFFIVDKNHIKVDAQDSNGRTALYWAVTQGDSWTVEALIKYGASLSLPDNSGVNPLCVAIAKGYKKISSYILQHYDDYEFETEAYDSCLATAQRMRATDIFYSILSNNNYTTKGQRKKPISISVRRREFSIILCTYIMIWSSTYIFLQCTLFIGLLLSSMIAIFTVFFIQKTLIITSTSEASGRRCKSLVLSPFSLATFSSVLIAILTVGAAEMRDIWRPSLYYTITYLLGTLFVTYLLHYVYTSDPGNIPPEFSHDKIRQDMEDLLSLNNFDVSGFCLTTWVRRPFKSHISPLQKKRVAGFDHYCMWLYNDIALKNRKAFFYLLLALQILLYFHIFLCVSYFKSIQTAAWNSASILPFEALKQVLAENKKVLLSLIVATFQLLIVTNSFVCQLLTVLQGLTIQEAKMIKNFLYQETTDYQRYREYFNLRTESLIIYNTVNNLASATKIRPLKVIKLRERLPNKNARRRFLSLYNILNMCGWSTLVIPKRNKDKMNLLANEDIINPIYYGWKRNLADFFLTSDENSSLLCRLLHFNTTSKALLNGKETDFFTLYSLPSTRNHVSSATRLV</sequence>
<organism evidence="16 17">
    <name type="scientific">Kazachstania africana (strain ATCC 22294 / BCRC 22015 / CBS 2517 / CECT 1963 / NBRC 1671 / NRRL Y-8276)</name>
    <name type="common">Yeast</name>
    <name type="synonym">Kluyveromyces africanus</name>
    <dbReference type="NCBI Taxonomy" id="1071382"/>
    <lineage>
        <taxon>Eukaryota</taxon>
        <taxon>Fungi</taxon>
        <taxon>Dikarya</taxon>
        <taxon>Ascomycota</taxon>
        <taxon>Saccharomycotina</taxon>
        <taxon>Saccharomycetes</taxon>
        <taxon>Saccharomycetales</taxon>
        <taxon>Saccharomycetaceae</taxon>
        <taxon>Kazachstania</taxon>
    </lineage>
</organism>
<evidence type="ECO:0000256" key="1">
    <source>
        <dbReference type="ARBA" id="ARBA00004141"/>
    </source>
</evidence>
<dbReference type="eggNOG" id="KOG0509">
    <property type="taxonomic scope" value="Eukaryota"/>
</dbReference>
<accession>H2AT87</accession>
<keyword evidence="5 13" id="KW-1133">Transmembrane helix</keyword>
<dbReference type="EC" id="2.3.1.225" evidence="13"/>
<comment type="catalytic activity">
    <reaction evidence="11 13">
        <text>L-cysteinyl-[protein] + hexadecanoyl-CoA = S-hexadecanoyl-L-cysteinyl-[protein] + CoA</text>
        <dbReference type="Rhea" id="RHEA:36683"/>
        <dbReference type="Rhea" id="RHEA-COMP:10131"/>
        <dbReference type="Rhea" id="RHEA-COMP:11032"/>
        <dbReference type="ChEBI" id="CHEBI:29950"/>
        <dbReference type="ChEBI" id="CHEBI:57287"/>
        <dbReference type="ChEBI" id="CHEBI:57379"/>
        <dbReference type="ChEBI" id="CHEBI:74151"/>
        <dbReference type="EC" id="2.3.1.225"/>
    </reaction>
</comment>
<dbReference type="InterPro" id="IPR001594">
    <property type="entry name" value="Palmitoyltrfase_DHHC"/>
</dbReference>
<feature type="transmembrane region" description="Helical" evidence="13">
    <location>
        <begin position="141"/>
        <end position="162"/>
    </location>
</feature>
<dbReference type="InterPro" id="IPR002110">
    <property type="entry name" value="Ankyrin_rpt"/>
</dbReference>
<dbReference type="EMBL" id="HE650823">
    <property type="protein sequence ID" value="CCF57587.1"/>
    <property type="molecule type" value="Genomic_DNA"/>
</dbReference>
<evidence type="ECO:0000313" key="16">
    <source>
        <dbReference type="EMBL" id="CCF57587.1"/>
    </source>
</evidence>
<dbReference type="HOGENOM" id="CLU_012510_1_1_1"/>
<feature type="transmembrane region" description="Helical" evidence="13">
    <location>
        <begin position="627"/>
        <end position="644"/>
    </location>
</feature>
<dbReference type="PANTHER" id="PTHR24161">
    <property type="entry name" value="ANK_REP_REGION DOMAIN-CONTAINING PROTEIN-RELATED"/>
    <property type="match status" value="1"/>
</dbReference>
<keyword evidence="17" id="KW-1185">Reference proteome</keyword>
<evidence type="ECO:0000256" key="10">
    <source>
        <dbReference type="ARBA" id="ARBA00023315"/>
    </source>
</evidence>
<evidence type="ECO:0000256" key="6">
    <source>
        <dbReference type="ARBA" id="ARBA00023043"/>
    </source>
</evidence>
<evidence type="ECO:0000256" key="12">
    <source>
        <dbReference type="PROSITE-ProRule" id="PRU00023"/>
    </source>
</evidence>
<evidence type="ECO:0000256" key="9">
    <source>
        <dbReference type="ARBA" id="ARBA00023288"/>
    </source>
</evidence>
<feature type="domain" description="Palmitoyltransferase DHHC" evidence="15">
    <location>
        <begin position="433"/>
        <end position="563"/>
    </location>
</feature>